<sequence length="138" mass="14427">MLGHAPGTVNAGELWAAEHPVHGGEQVVLLSGEVCNRQAGAVSAAPVRTLVDSHGYSVPLSGGGYAAIDSMRTPAREDLIEQVGHPHEMDVMQIVVLAVISDLDTDRPLSHVPDRAIHRNGRCGSTDPTDLQEGAPAA</sequence>
<keyword evidence="3" id="KW-1185">Reference proteome</keyword>
<protein>
    <submittedName>
        <fullName evidence="2">Uncharacterized protein</fullName>
    </submittedName>
</protein>
<comment type="caution">
    <text evidence="2">The sequence shown here is derived from an EMBL/GenBank/DDBJ whole genome shotgun (WGS) entry which is preliminary data.</text>
</comment>
<accession>A0ABV8IJ51</accession>
<evidence type="ECO:0000256" key="1">
    <source>
        <dbReference type="SAM" id="MobiDB-lite"/>
    </source>
</evidence>
<reference evidence="3" key="1">
    <citation type="journal article" date="2019" name="Int. J. Syst. Evol. Microbiol.">
        <title>The Global Catalogue of Microorganisms (GCM) 10K type strain sequencing project: providing services to taxonomists for standard genome sequencing and annotation.</title>
        <authorList>
            <consortium name="The Broad Institute Genomics Platform"/>
            <consortium name="The Broad Institute Genome Sequencing Center for Infectious Disease"/>
            <person name="Wu L."/>
            <person name="Ma J."/>
        </authorList>
    </citation>
    <scope>NUCLEOTIDE SEQUENCE [LARGE SCALE GENOMIC DNA]</scope>
    <source>
        <strain evidence="3">TBRC 4489</strain>
    </source>
</reference>
<evidence type="ECO:0000313" key="3">
    <source>
        <dbReference type="Proteomes" id="UP001595850"/>
    </source>
</evidence>
<dbReference type="Proteomes" id="UP001595850">
    <property type="component" value="Unassembled WGS sequence"/>
</dbReference>
<name>A0ABV8IJ51_9ACTN</name>
<evidence type="ECO:0000313" key="2">
    <source>
        <dbReference type="EMBL" id="MFC4063012.1"/>
    </source>
</evidence>
<gene>
    <name evidence="2" type="ORF">ACFOWE_32435</name>
</gene>
<organism evidence="2 3">
    <name type="scientific">Planomonospora corallina</name>
    <dbReference type="NCBI Taxonomy" id="1806052"/>
    <lineage>
        <taxon>Bacteria</taxon>
        <taxon>Bacillati</taxon>
        <taxon>Actinomycetota</taxon>
        <taxon>Actinomycetes</taxon>
        <taxon>Streptosporangiales</taxon>
        <taxon>Streptosporangiaceae</taxon>
        <taxon>Planomonospora</taxon>
    </lineage>
</organism>
<proteinExistence type="predicted"/>
<feature type="region of interest" description="Disordered" evidence="1">
    <location>
        <begin position="110"/>
        <end position="138"/>
    </location>
</feature>
<dbReference type="RefSeq" id="WP_377294636.1">
    <property type="nucleotide sequence ID" value="NZ_JBHSBM010000075.1"/>
</dbReference>
<dbReference type="EMBL" id="JBHSBM010000075">
    <property type="protein sequence ID" value="MFC4063012.1"/>
    <property type="molecule type" value="Genomic_DNA"/>
</dbReference>